<dbReference type="PhylomeDB" id="A0A068V5S4"/>
<sequence>MQYRYIIQSNILDSYNFDHESELSPVLFTLMKSTEPFLDEYYLTDLERVMREAGFINVNTVLTDPRHRTVTATVPY</sequence>
<organism evidence="1 2">
    <name type="scientific">Coffea canephora</name>
    <name type="common">Robusta coffee</name>
    <dbReference type="NCBI Taxonomy" id="49390"/>
    <lineage>
        <taxon>Eukaryota</taxon>
        <taxon>Viridiplantae</taxon>
        <taxon>Streptophyta</taxon>
        <taxon>Embryophyta</taxon>
        <taxon>Tracheophyta</taxon>
        <taxon>Spermatophyta</taxon>
        <taxon>Magnoliopsida</taxon>
        <taxon>eudicotyledons</taxon>
        <taxon>Gunneridae</taxon>
        <taxon>Pentapetalae</taxon>
        <taxon>asterids</taxon>
        <taxon>lamiids</taxon>
        <taxon>Gentianales</taxon>
        <taxon>Rubiaceae</taxon>
        <taxon>Ixoroideae</taxon>
        <taxon>Gardenieae complex</taxon>
        <taxon>Bertiereae - Coffeeae clade</taxon>
        <taxon>Coffeeae</taxon>
        <taxon>Coffea</taxon>
    </lineage>
</organism>
<dbReference type="Proteomes" id="UP000295252">
    <property type="component" value="Chromosome VII"/>
</dbReference>
<evidence type="ECO:0000313" key="1">
    <source>
        <dbReference type="EMBL" id="CDP15917.1"/>
    </source>
</evidence>
<dbReference type="AlphaFoldDB" id="A0A068V5S4"/>
<accession>A0A068V5S4</accession>
<dbReference type="InParanoid" id="A0A068V5S4"/>
<keyword evidence="2" id="KW-1185">Reference proteome</keyword>
<dbReference type="EMBL" id="HG739196">
    <property type="protein sequence ID" value="CDP15917.1"/>
    <property type="molecule type" value="Genomic_DNA"/>
</dbReference>
<gene>
    <name evidence="1" type="ORF">GSCOC_T00016832001</name>
</gene>
<proteinExistence type="predicted"/>
<name>A0A068V5S4_COFCA</name>
<evidence type="ECO:0000313" key="2">
    <source>
        <dbReference type="Proteomes" id="UP000295252"/>
    </source>
</evidence>
<reference evidence="2" key="1">
    <citation type="journal article" date="2014" name="Science">
        <title>The coffee genome provides insight into the convergent evolution of caffeine biosynthesis.</title>
        <authorList>
            <person name="Denoeud F."/>
            <person name="Carretero-Paulet L."/>
            <person name="Dereeper A."/>
            <person name="Droc G."/>
            <person name="Guyot R."/>
            <person name="Pietrella M."/>
            <person name="Zheng C."/>
            <person name="Alberti A."/>
            <person name="Anthony F."/>
            <person name="Aprea G."/>
            <person name="Aury J.M."/>
            <person name="Bento P."/>
            <person name="Bernard M."/>
            <person name="Bocs S."/>
            <person name="Campa C."/>
            <person name="Cenci A."/>
            <person name="Combes M.C."/>
            <person name="Crouzillat D."/>
            <person name="Da Silva C."/>
            <person name="Daddiego L."/>
            <person name="De Bellis F."/>
            <person name="Dussert S."/>
            <person name="Garsmeur O."/>
            <person name="Gayraud T."/>
            <person name="Guignon V."/>
            <person name="Jahn K."/>
            <person name="Jamilloux V."/>
            <person name="Joet T."/>
            <person name="Labadie K."/>
            <person name="Lan T."/>
            <person name="Leclercq J."/>
            <person name="Lepelley M."/>
            <person name="Leroy T."/>
            <person name="Li L.T."/>
            <person name="Librado P."/>
            <person name="Lopez L."/>
            <person name="Munoz A."/>
            <person name="Noel B."/>
            <person name="Pallavicini A."/>
            <person name="Perrotta G."/>
            <person name="Poncet V."/>
            <person name="Pot D."/>
            <person name="Priyono X."/>
            <person name="Rigoreau M."/>
            <person name="Rouard M."/>
            <person name="Rozas J."/>
            <person name="Tranchant-Dubreuil C."/>
            <person name="VanBuren R."/>
            <person name="Zhang Q."/>
            <person name="Andrade A.C."/>
            <person name="Argout X."/>
            <person name="Bertrand B."/>
            <person name="de Kochko A."/>
            <person name="Graziosi G."/>
            <person name="Henry R.J."/>
            <person name="Jayarama X."/>
            <person name="Ming R."/>
            <person name="Nagai C."/>
            <person name="Rounsley S."/>
            <person name="Sankoff D."/>
            <person name="Giuliano G."/>
            <person name="Albert V.A."/>
            <person name="Wincker P."/>
            <person name="Lashermes P."/>
        </authorList>
    </citation>
    <scope>NUCLEOTIDE SEQUENCE [LARGE SCALE GENOMIC DNA]</scope>
    <source>
        <strain evidence="2">cv. DH200-94</strain>
    </source>
</reference>
<protein>
    <submittedName>
        <fullName evidence="1">Uncharacterized protein</fullName>
    </submittedName>
</protein>
<dbReference type="Gramene" id="CDP15917">
    <property type="protein sequence ID" value="CDP15917"/>
    <property type="gene ID" value="GSCOC_T00016832001"/>
</dbReference>
<dbReference type="STRING" id="49390.A0A068V5S4"/>